<dbReference type="STRING" id="1305737.GCA_000526355_01797"/>
<dbReference type="PATRIC" id="fig|1305737.6.peg.104"/>
<evidence type="ECO:0000256" key="1">
    <source>
        <dbReference type="ARBA" id="ARBA00022679"/>
    </source>
</evidence>
<evidence type="ECO:0000259" key="2">
    <source>
        <dbReference type="Pfam" id="PF00534"/>
    </source>
</evidence>
<dbReference type="PANTHER" id="PTHR46401:SF2">
    <property type="entry name" value="GLYCOSYLTRANSFERASE WBBK-RELATED"/>
    <property type="match status" value="1"/>
</dbReference>
<dbReference type="EMBL" id="LJXT01000129">
    <property type="protein sequence ID" value="KPQ10578.1"/>
    <property type="molecule type" value="Genomic_DNA"/>
</dbReference>
<name>A0A0N8KE78_9BACT</name>
<comment type="caution">
    <text evidence="3">The sequence shown here is derived from an EMBL/GenBank/DDBJ whole genome shotgun (WGS) entry which is preliminary data.</text>
</comment>
<dbReference type="Pfam" id="PF00534">
    <property type="entry name" value="Glycos_transf_1"/>
    <property type="match status" value="1"/>
</dbReference>
<protein>
    <submittedName>
        <fullName evidence="3">Glycosyltransferase</fullName>
    </submittedName>
</protein>
<gene>
    <name evidence="3" type="ORF">HLUCCX10_15660</name>
</gene>
<sequence>MIKEEKRQFFKILLSPIGLPTRSIGSWTNRIQRFQEKTGYFDRIISPTPSPDQLHVFAEKRQPGKLLKLFLRNNLQAFRYRKFLDAVLSFGSLSRPLQILVMDDKNLLEALVSIKPNLPKHSEIIFSFHGHRLLLGPYLADRVDKVLFLTKRGYLETFEANHQHPPLSFVVGNGVRSDLFFPLSRSEKHKQREELGFSVDNPIIIWMANSRPVKGFHLFKKVIAVLLKKYPNLQVLSIGHEPDESISYPNWHQLGKVSNEKLPKYLQIGDFYFFTSLWQEGFGLSLAEAVKCGNFALASNAGGIPDVVSGCPFAELVMEPNSISSWVETFDKLLTKKYSNTISDEEMRDWLSNWHDYQAWERNYLHALES</sequence>
<feature type="domain" description="Glycosyl transferase family 1" evidence="2">
    <location>
        <begin position="188"/>
        <end position="337"/>
    </location>
</feature>
<dbReference type="SUPFAM" id="SSF53756">
    <property type="entry name" value="UDP-Glycosyltransferase/glycogen phosphorylase"/>
    <property type="match status" value="1"/>
</dbReference>
<dbReference type="Proteomes" id="UP000050421">
    <property type="component" value="Unassembled WGS sequence"/>
</dbReference>
<dbReference type="GO" id="GO:0009103">
    <property type="term" value="P:lipopolysaccharide biosynthetic process"/>
    <property type="evidence" value="ECO:0007669"/>
    <property type="project" value="TreeGrafter"/>
</dbReference>
<evidence type="ECO:0000313" key="3">
    <source>
        <dbReference type="EMBL" id="KPQ10578.1"/>
    </source>
</evidence>
<keyword evidence="1 3" id="KW-0808">Transferase</keyword>
<evidence type="ECO:0000313" key="4">
    <source>
        <dbReference type="Proteomes" id="UP000050421"/>
    </source>
</evidence>
<dbReference type="GO" id="GO:0016757">
    <property type="term" value="F:glycosyltransferase activity"/>
    <property type="evidence" value="ECO:0007669"/>
    <property type="project" value="InterPro"/>
</dbReference>
<dbReference type="InterPro" id="IPR001296">
    <property type="entry name" value="Glyco_trans_1"/>
</dbReference>
<dbReference type="Gene3D" id="3.40.50.2000">
    <property type="entry name" value="Glycogen Phosphorylase B"/>
    <property type="match status" value="1"/>
</dbReference>
<dbReference type="AlphaFoldDB" id="A0A0N8KE78"/>
<reference evidence="3 4" key="1">
    <citation type="submission" date="2015-09" db="EMBL/GenBank/DDBJ databases">
        <title>Identification and resolution of microdiversity through metagenomic sequencing of parallel consortia.</title>
        <authorList>
            <person name="Nelson W.C."/>
            <person name="Romine M.F."/>
            <person name="Lindemann S.R."/>
        </authorList>
    </citation>
    <scope>NUCLEOTIDE SEQUENCE [LARGE SCALE GENOMIC DNA]</scope>
    <source>
        <strain evidence="3">HL-49</strain>
    </source>
</reference>
<dbReference type="eggNOG" id="COG0438">
    <property type="taxonomic scope" value="Bacteria"/>
</dbReference>
<proteinExistence type="predicted"/>
<dbReference type="PANTHER" id="PTHR46401">
    <property type="entry name" value="GLYCOSYLTRANSFERASE WBBK-RELATED"/>
    <property type="match status" value="1"/>
</dbReference>
<accession>A0A0N8KE78</accession>
<dbReference type="CDD" id="cd03801">
    <property type="entry name" value="GT4_PimA-like"/>
    <property type="match status" value="1"/>
</dbReference>
<organism evidence="3 4">
    <name type="scientific">Algoriphagus marincola HL-49</name>
    <dbReference type="NCBI Taxonomy" id="1305737"/>
    <lineage>
        <taxon>Bacteria</taxon>
        <taxon>Pseudomonadati</taxon>
        <taxon>Bacteroidota</taxon>
        <taxon>Cytophagia</taxon>
        <taxon>Cytophagales</taxon>
        <taxon>Cyclobacteriaceae</taxon>
        <taxon>Algoriphagus</taxon>
    </lineage>
</organism>